<evidence type="ECO:0000313" key="3">
    <source>
        <dbReference type="Proteomes" id="UP000241474"/>
    </source>
</evidence>
<organism evidence="2 3">
    <name type="scientific">Acanthamoeba polyphaga mimivirus</name>
    <name type="common">APMV</name>
    <dbReference type="NCBI Taxonomy" id="212035"/>
    <lineage>
        <taxon>Viruses</taxon>
        <taxon>Varidnaviria</taxon>
        <taxon>Bamfordvirae</taxon>
        <taxon>Nucleocytoviricota</taxon>
        <taxon>Megaviricetes</taxon>
        <taxon>Imitervirales</taxon>
        <taxon>Mimiviridae</taxon>
        <taxon>Megamimivirinae</taxon>
        <taxon>Mimivirus</taxon>
        <taxon>Mimivirus bradfordmassiliense</taxon>
    </lineage>
</organism>
<dbReference type="Proteomes" id="UP000241474">
    <property type="component" value="Segment"/>
</dbReference>
<evidence type="ECO:0000259" key="1">
    <source>
        <dbReference type="PROSITE" id="PS51750"/>
    </source>
</evidence>
<sequence length="196" mass="23371">MEYDNFFIKILESLINNKITLKRQISVNIPDTDNIFRNSDLTTTLWTSQFQCPQKFHHKFFDAIKDSRGINWIRVDSFIEILGFKNKPKKVLKKYVSKRYKCYLIDIDSPVKKNLINFDCKPKTIFIRYEGLLQLISQSNNPKSVKLWEHIAQIILPNNYHKNPVNQASILQRDNRQLAIRHIEEDIYELEDDIRN</sequence>
<feature type="domain" description="Bro-N" evidence="1">
    <location>
        <begin position="58"/>
        <end position="163"/>
    </location>
</feature>
<organismHost>
    <name type="scientific">Acanthamoeba polyphaga</name>
    <name type="common">Amoeba</name>
    <dbReference type="NCBI Taxonomy" id="5757"/>
</organismHost>
<dbReference type="PROSITE" id="PS51750">
    <property type="entry name" value="BRO_N"/>
    <property type="match status" value="1"/>
</dbReference>
<dbReference type="Pfam" id="PF02498">
    <property type="entry name" value="Bro-N"/>
    <property type="match status" value="1"/>
</dbReference>
<reference evidence="2 3" key="1">
    <citation type="submission" date="2014-10" db="EMBL/GenBank/DDBJ databases">
        <title>Pan-genome analysis of Brazilian lineage A amoebal mimiviruses.</title>
        <authorList>
            <person name="Assis F.L."/>
            <person name="Abrahao J.S."/>
            <person name="Kroon E.G."/>
            <person name="Dornas F.P."/>
            <person name="Andrade K.R."/>
            <person name="Borato P.V.M."/>
            <person name="Pilotto M.R."/>
            <person name="Benamar S."/>
            <person name="LaScola B."/>
            <person name="Colson P."/>
        </authorList>
    </citation>
    <scope>NUCLEOTIDE SEQUENCE [LARGE SCALE GENOMIC DNA]</scope>
    <source>
        <strain evidence="2 3">Oyster</strain>
    </source>
</reference>
<accession>A0A0G2Y551</accession>
<protein>
    <submittedName>
        <fullName evidence="2">BRO-m fanily protein</fullName>
    </submittedName>
</protein>
<evidence type="ECO:0000313" key="2">
    <source>
        <dbReference type="EMBL" id="AKI78887.1"/>
    </source>
</evidence>
<proteinExistence type="predicted"/>
<dbReference type="InterPro" id="IPR003497">
    <property type="entry name" value="BRO_N_domain"/>
</dbReference>
<name>A0A0G2Y551_MIMIV</name>
<dbReference type="EMBL" id="KM982401">
    <property type="protein sequence ID" value="AKI78887.1"/>
    <property type="molecule type" value="Genomic_DNA"/>
</dbReference>